<proteinExistence type="predicted"/>
<keyword evidence="7" id="KW-0539">Nucleus</keyword>
<dbReference type="PANTHER" id="PTHR15459:SF3">
    <property type="entry name" value="POLYAMINE-MODULATED FACTOR 1"/>
    <property type="match status" value="1"/>
</dbReference>
<keyword evidence="4" id="KW-0132">Cell division</keyword>
<evidence type="ECO:0000256" key="8">
    <source>
        <dbReference type="ARBA" id="ARBA00023306"/>
    </source>
</evidence>
<dbReference type="EMBL" id="AZHB01000001">
    <property type="protein sequence ID" value="OAA73955.1"/>
    <property type="molecule type" value="Genomic_DNA"/>
</dbReference>
<reference evidence="11 12" key="1">
    <citation type="journal article" date="2016" name="Genome Biol. Evol.">
        <title>Divergent and convergent evolution of fungal pathogenicity.</title>
        <authorList>
            <person name="Shang Y."/>
            <person name="Xiao G."/>
            <person name="Zheng P."/>
            <person name="Cen K."/>
            <person name="Zhan S."/>
            <person name="Wang C."/>
        </authorList>
    </citation>
    <scope>NUCLEOTIDE SEQUENCE [LARGE SCALE GENOMIC DNA]</scope>
    <source>
        <strain evidence="11 12">ARSEF 2679</strain>
    </source>
</reference>
<evidence type="ECO:0000256" key="3">
    <source>
        <dbReference type="ARBA" id="ARBA00022454"/>
    </source>
</evidence>
<dbReference type="RefSeq" id="XP_018708913.1">
    <property type="nucleotide sequence ID" value="XM_018844463.1"/>
</dbReference>
<evidence type="ECO:0000256" key="5">
    <source>
        <dbReference type="ARBA" id="ARBA00022776"/>
    </source>
</evidence>
<organism evidence="11 12">
    <name type="scientific">Cordyceps fumosorosea (strain ARSEF 2679)</name>
    <name type="common">Isaria fumosorosea</name>
    <dbReference type="NCBI Taxonomy" id="1081104"/>
    <lineage>
        <taxon>Eukaryota</taxon>
        <taxon>Fungi</taxon>
        <taxon>Dikarya</taxon>
        <taxon>Ascomycota</taxon>
        <taxon>Pezizomycotina</taxon>
        <taxon>Sordariomycetes</taxon>
        <taxon>Hypocreomycetidae</taxon>
        <taxon>Hypocreales</taxon>
        <taxon>Cordycipitaceae</taxon>
        <taxon>Cordyceps</taxon>
    </lineage>
</organism>
<keyword evidence="6" id="KW-0995">Kinetochore</keyword>
<protein>
    <submittedName>
        <fullName evidence="11">Nnf1</fullName>
    </submittedName>
</protein>
<feature type="region of interest" description="Disordered" evidence="10">
    <location>
        <begin position="1"/>
        <end position="37"/>
    </location>
</feature>
<comment type="caution">
    <text evidence="11">The sequence shown here is derived from an EMBL/GenBank/DDBJ whole genome shotgun (WGS) entry which is preliminary data.</text>
</comment>
<sequence length="204" mass="21776">MAEQTQQGGAPSAIAAAPGNGTTTTTTTHAEGQGDQQLVPGARAERLQDIYAKALGGTLKKLSWVNVAGCYPTVARRAEGVLRTLQQQMASQLQSRCEKEFEKIMESRQVVAKLNELEVLVGEAERAREDALKAGETKEPTPPHTLPPQAILAAHTHPALARHQSQLHARLQATQSQNALLADEALAGVADAVAEETRLDAEHV</sequence>
<keyword evidence="8" id="KW-0131">Cell cycle</keyword>
<keyword evidence="12" id="KW-1185">Reference proteome</keyword>
<dbReference type="GO" id="GO:0007059">
    <property type="term" value="P:chromosome segregation"/>
    <property type="evidence" value="ECO:0007669"/>
    <property type="project" value="TreeGrafter"/>
</dbReference>
<dbReference type="Pfam" id="PF03980">
    <property type="entry name" value="Nnf1"/>
    <property type="match status" value="1"/>
</dbReference>
<dbReference type="OrthoDB" id="18453at2759"/>
<name>A0A168ELK1_CORFA</name>
<gene>
    <name evidence="11" type="ORF">ISF_00856</name>
</gene>
<comment type="subcellular location">
    <subcellularLocation>
        <location evidence="2">Chromosome</location>
        <location evidence="2">Centromere</location>
        <location evidence="2">Kinetochore</location>
    </subcellularLocation>
    <subcellularLocation>
        <location evidence="1">Nucleus</location>
    </subcellularLocation>
</comment>
<evidence type="ECO:0000256" key="2">
    <source>
        <dbReference type="ARBA" id="ARBA00004629"/>
    </source>
</evidence>
<dbReference type="STRING" id="1081104.A0A168ELK1"/>
<evidence type="ECO:0000256" key="6">
    <source>
        <dbReference type="ARBA" id="ARBA00022838"/>
    </source>
</evidence>
<dbReference type="InterPro" id="IPR007128">
    <property type="entry name" value="PMF1/Nnf1"/>
</dbReference>
<evidence type="ECO:0000256" key="4">
    <source>
        <dbReference type="ARBA" id="ARBA00022618"/>
    </source>
</evidence>
<accession>A0A168ELK1</accession>
<dbReference type="Proteomes" id="UP000076744">
    <property type="component" value="Unassembled WGS sequence"/>
</dbReference>
<evidence type="ECO:0000256" key="9">
    <source>
        <dbReference type="ARBA" id="ARBA00023328"/>
    </source>
</evidence>
<dbReference type="GeneID" id="30017148"/>
<evidence type="ECO:0000256" key="10">
    <source>
        <dbReference type="SAM" id="MobiDB-lite"/>
    </source>
</evidence>
<evidence type="ECO:0000256" key="1">
    <source>
        <dbReference type="ARBA" id="ARBA00004123"/>
    </source>
</evidence>
<keyword evidence="3" id="KW-0158">Chromosome</keyword>
<dbReference type="GO" id="GO:0000444">
    <property type="term" value="C:MIS12/MIND type complex"/>
    <property type="evidence" value="ECO:0007669"/>
    <property type="project" value="InterPro"/>
</dbReference>
<keyword evidence="9" id="KW-0137">Centromere</keyword>
<evidence type="ECO:0000313" key="12">
    <source>
        <dbReference type="Proteomes" id="UP000076744"/>
    </source>
</evidence>
<dbReference type="GO" id="GO:0005634">
    <property type="term" value="C:nucleus"/>
    <property type="evidence" value="ECO:0007669"/>
    <property type="project" value="UniProtKB-SubCell"/>
</dbReference>
<evidence type="ECO:0000313" key="11">
    <source>
        <dbReference type="EMBL" id="OAA73955.1"/>
    </source>
</evidence>
<dbReference type="GO" id="GO:0051301">
    <property type="term" value="P:cell division"/>
    <property type="evidence" value="ECO:0007669"/>
    <property type="project" value="UniProtKB-KW"/>
</dbReference>
<evidence type="ECO:0000256" key="7">
    <source>
        <dbReference type="ARBA" id="ARBA00023242"/>
    </source>
</evidence>
<feature type="compositionally biased region" description="Low complexity" evidence="10">
    <location>
        <begin position="8"/>
        <end position="28"/>
    </location>
</feature>
<keyword evidence="5" id="KW-0498">Mitosis</keyword>
<dbReference type="AlphaFoldDB" id="A0A168ELK1"/>
<dbReference type="PANTHER" id="PTHR15459">
    <property type="entry name" value="POLYAMINE-MODULATED FACTOR 1"/>
    <property type="match status" value="1"/>
</dbReference>